<sequence length="1247" mass="132388">MPGVSLVALTMRKSRHIVITRKADNSIREKRAGTSRLALICAETSDVSPVARGGNSMSCDHGAFVRSRAGRLRRAMQPASGFPALALATILWLGGAVQAQETQIIYPGSMAVTGFSGTVIRDLEEGLPPSVDPVDETFIDTTRATLRVFDVSRLGGRASGQLVFTPPPFEVTAGQIGQVFGITYADGVRDGAPSGIANLYAGATSLHGVRIVTSDEDADGRPERQRRGAAGATFMDGQFGTENGGGPGTIWKINGITGQVSKFADLDTNSGPGIGDVTFDTIRRQFFASDLDTGLIHRIDANGVLLDRFDHGVAGRPAHGLVPLADDGLVMDIEDAAFDSEDPDSWGYTQDERRVWSVAYHGGRLYYSVAEKAELWSVGVARDGSFAGDPRWELTVKADNDHAVTDIAFDISGFMYLAQRGPVENRYDYSRFADTGTGEVFRYGRENPDDPATESIWVEMPQDYAVGFPQDNRQSAGGLDLQYGYDADGNLDASICTETQVKTADKLRDNPVLAERLAGGGPLAVHGVQITPTALVKPANVPPFGAWFVDFDGYFEDPEVEGPEVEGHVGDVEVWHPCEGRAGASIPICRRGDRDRDCRPPVEKKVDLILKKRARTPVCTADGVCTFVIDIINNGNVRYDGPLTVTDTYPGGVPASSSFGPIPPWTCGPNGPGQFRCDNAGIVLSPGASTPIFVKAVMPAGYRPNTVQNCAEVKAIPGENDLTNNRACARQRIRHSDSGKPAMRLTKLCSGALAGAAAVTCRITVISTGTSAPTGPVWVNDAATLVAGSAPVQIQTVTPDGAEWTCGPVPANALSCQIPGAVMTPGTSRHFDVALAANGVFENCARGSYGPAPGDDIVHPIGRACAKGGGALSIRFEKTGDAECRIGQPCSFELTIANDGKNAFSGPVRIGDAIGVEGLGRLEGVAITSIDPPFGCAPEPATLPASCIANLTLGAGESHVHRVTAIIPDDGRLADLQGAVSGQNCVGVLSPDTPVRGAGKMLSGDLTSVQGDRGKAYACHPFTIKNNEGKKACSQGLVMNDAGRCVCPQGTTFRNGQCSSAGGTVIIPKPKERCVLLKGQIRTSDGRCVCPRGTELDNRRCVSTDEPPARLCKLLPDQIRTKSGDCVCPRRTELRGRACLPIVKQPTVELCTIRGQVHNKRGACVCPRGTEVIRGACRRAQLECAPGSRLINGRCQPIIRRRCPVGTVGQYPDCHPIRRAPTLQINPNLLLNPNILQQPRRRPRALQ</sequence>
<gene>
    <name evidence="1" type="ORF">SAMN05428953_10323</name>
</gene>
<accession>A0A1G8NQD4</accession>
<evidence type="ECO:0000313" key="2">
    <source>
        <dbReference type="Proteomes" id="UP000198894"/>
    </source>
</evidence>
<dbReference type="Proteomes" id="UP000198894">
    <property type="component" value="Unassembled WGS sequence"/>
</dbReference>
<dbReference type="AlphaFoldDB" id="A0A1G8NQD4"/>
<name>A0A1G8NQD4_9HYPH</name>
<dbReference type="InterPro" id="IPR009030">
    <property type="entry name" value="Growth_fac_rcpt_cys_sf"/>
</dbReference>
<reference evidence="2" key="1">
    <citation type="submission" date="2016-10" db="EMBL/GenBank/DDBJ databases">
        <authorList>
            <person name="Varghese N."/>
            <person name="Submissions S."/>
        </authorList>
    </citation>
    <scope>NUCLEOTIDE SEQUENCE [LARGE SCALE GENOMIC DNA]</scope>
    <source>
        <strain evidence="2">CGMCC 1.11022</strain>
    </source>
</reference>
<evidence type="ECO:0000313" key="1">
    <source>
        <dbReference type="EMBL" id="SDI82347.1"/>
    </source>
</evidence>
<dbReference type="SUPFAM" id="SSF57184">
    <property type="entry name" value="Growth factor receptor domain"/>
    <property type="match status" value="1"/>
</dbReference>
<protein>
    <submittedName>
        <fullName evidence="1">Uncharacterized protein</fullName>
    </submittedName>
</protein>
<proteinExistence type="predicted"/>
<keyword evidence="2" id="KW-1185">Reference proteome</keyword>
<dbReference type="SUPFAM" id="SSF63829">
    <property type="entry name" value="Calcium-dependent phosphotriesterase"/>
    <property type="match status" value="1"/>
</dbReference>
<organism evidence="1 2">
    <name type="scientific">Mesorhizobium muleiense</name>
    <dbReference type="NCBI Taxonomy" id="1004279"/>
    <lineage>
        <taxon>Bacteria</taxon>
        <taxon>Pseudomonadati</taxon>
        <taxon>Pseudomonadota</taxon>
        <taxon>Alphaproteobacteria</taxon>
        <taxon>Hyphomicrobiales</taxon>
        <taxon>Phyllobacteriaceae</taxon>
        <taxon>Mesorhizobium</taxon>
    </lineage>
</organism>
<dbReference type="EMBL" id="FNEE01000003">
    <property type="protein sequence ID" value="SDI82347.1"/>
    <property type="molecule type" value="Genomic_DNA"/>
</dbReference>